<keyword evidence="2" id="KW-0808">Transferase</keyword>
<sequence>MHKVSPWKRVVHFGKRGKLNRRYVGPFKVLAKVGAIAYKLELPQELSRVHNTFHVSNLKKYYSDDLLVVLLDGIHIDDKLHFVKEPVEIMDQKIRRLKGICIPIVKVQWNSGRGPNFTWEREDQFQKKHPHLKKGSNLFGTEVPNSALCTAATPKTLLYAYEENF</sequence>
<dbReference type="PANTHER" id="PTHR46148">
    <property type="entry name" value="CHROMO DOMAIN-CONTAINING PROTEIN"/>
    <property type="match status" value="1"/>
</dbReference>
<dbReference type="GO" id="GO:0003964">
    <property type="term" value="F:RNA-directed DNA polymerase activity"/>
    <property type="evidence" value="ECO:0007669"/>
    <property type="project" value="UniProtKB-KW"/>
</dbReference>
<keyword evidence="2" id="KW-0548">Nucleotidyltransferase</keyword>
<name>A0A699IL94_TANCI</name>
<dbReference type="PANTHER" id="PTHR46148:SF59">
    <property type="entry name" value="NUCLEOTIDYLTRANSFERASE, RIBONUCLEASE H"/>
    <property type="match status" value="1"/>
</dbReference>
<evidence type="ECO:0000313" key="2">
    <source>
        <dbReference type="EMBL" id="GEZ48387.1"/>
    </source>
</evidence>
<evidence type="ECO:0000259" key="1">
    <source>
        <dbReference type="Pfam" id="PF24626"/>
    </source>
</evidence>
<reference evidence="2" key="1">
    <citation type="journal article" date="2019" name="Sci. Rep.">
        <title>Draft genome of Tanacetum cinerariifolium, the natural source of mosquito coil.</title>
        <authorList>
            <person name="Yamashiro T."/>
            <person name="Shiraishi A."/>
            <person name="Satake H."/>
            <person name="Nakayama K."/>
        </authorList>
    </citation>
    <scope>NUCLEOTIDE SEQUENCE</scope>
</reference>
<accession>A0A699IL94</accession>
<dbReference type="InterPro" id="IPR056924">
    <property type="entry name" value="SH3_Tf2-1"/>
</dbReference>
<proteinExistence type="predicted"/>
<dbReference type="AlphaFoldDB" id="A0A699IL94"/>
<dbReference type="EMBL" id="BKCJ010284457">
    <property type="protein sequence ID" value="GEZ48387.1"/>
    <property type="molecule type" value="Genomic_DNA"/>
</dbReference>
<comment type="caution">
    <text evidence="2">The sequence shown here is derived from an EMBL/GenBank/DDBJ whole genome shotgun (WGS) entry which is preliminary data.</text>
</comment>
<organism evidence="2">
    <name type="scientific">Tanacetum cinerariifolium</name>
    <name type="common">Dalmatian daisy</name>
    <name type="synonym">Chrysanthemum cinerariifolium</name>
    <dbReference type="NCBI Taxonomy" id="118510"/>
    <lineage>
        <taxon>Eukaryota</taxon>
        <taxon>Viridiplantae</taxon>
        <taxon>Streptophyta</taxon>
        <taxon>Embryophyta</taxon>
        <taxon>Tracheophyta</taxon>
        <taxon>Spermatophyta</taxon>
        <taxon>Magnoliopsida</taxon>
        <taxon>eudicotyledons</taxon>
        <taxon>Gunneridae</taxon>
        <taxon>Pentapetalae</taxon>
        <taxon>asterids</taxon>
        <taxon>campanulids</taxon>
        <taxon>Asterales</taxon>
        <taxon>Asteraceae</taxon>
        <taxon>Asteroideae</taxon>
        <taxon>Anthemideae</taxon>
        <taxon>Anthemidinae</taxon>
        <taxon>Tanacetum</taxon>
    </lineage>
</organism>
<feature type="domain" description="Tf2-1-like SH3-like" evidence="1">
    <location>
        <begin position="3"/>
        <end position="62"/>
    </location>
</feature>
<feature type="non-terminal residue" evidence="2">
    <location>
        <position position="165"/>
    </location>
</feature>
<keyword evidence="2" id="KW-0695">RNA-directed DNA polymerase</keyword>
<gene>
    <name evidence="2" type="ORF">Tci_520360</name>
</gene>
<protein>
    <submittedName>
        <fullName evidence="2">Putative reverse transcriptase domain-containing protein</fullName>
    </submittedName>
</protein>
<dbReference type="Pfam" id="PF24626">
    <property type="entry name" value="SH3_Tf2-1"/>
    <property type="match status" value="1"/>
</dbReference>